<sequence>MRLCLAGALALIAATHAHADPRFTDRAGALGAEHVYSGGWEHFVGGGVAVFDCDGDGWPEIAAAGGASPSRLFRNLADPDLAFSPGDFPALTGVTGIYPAEIDGDGIGDLLVLRAGGNVLLKGGPDCAFTPMGRGFEGGDGWSTAASLTWEGENLLPTIAIGNYVDRTDPDGPFEACDENELHRPDGETYGPPTLLSPGFCALSILFSDWNRDGTADLRLSNDRHYYVRGGAEQMYSLRENRFLGPEDGWDGPSIWGMGIASRDLTGDGLPEIVLTSMGDQLMMIAGQDGYTLAPYSIGTFAHRPFQGDDGRPSTGWHAAFGDVDNDGRDDLFIAKGNVDQMPSNAMADPNNLLVQKADGTFEERAAQAGIATTDRARGAALADLNRDGRLDLVVVNRRAPMELWRNDTERTGAWVALLPRQPAPNTDAVGAWIELEREGAPTAFREITVGGGHVGDTRGPLHFGLGDADTARARVIWPDGAISPWVVVEAGGEVALERIDAAGGVRLAPIP</sequence>
<keyword evidence="1 2" id="KW-0732">Signal</keyword>
<dbReference type="Pfam" id="PF07593">
    <property type="entry name" value="UnbV_ASPIC"/>
    <property type="match status" value="1"/>
</dbReference>
<dbReference type="InterPro" id="IPR027039">
    <property type="entry name" value="Crtac1"/>
</dbReference>
<protein>
    <submittedName>
        <fullName evidence="4">CRTAC1 family protein</fullName>
    </submittedName>
</protein>
<evidence type="ECO:0000313" key="4">
    <source>
        <dbReference type="EMBL" id="MDT0682487.1"/>
    </source>
</evidence>
<name>A0ABU3DFM8_9RHOB</name>
<dbReference type="Proteomes" id="UP001265259">
    <property type="component" value="Unassembled WGS sequence"/>
</dbReference>
<reference evidence="4 5" key="1">
    <citation type="submission" date="2023-09" db="EMBL/GenBank/DDBJ databases">
        <authorList>
            <person name="Rey-Velasco X."/>
        </authorList>
    </citation>
    <scope>NUCLEOTIDE SEQUENCE [LARGE SCALE GENOMIC DNA]</scope>
    <source>
        <strain evidence="4 5">F158</strain>
    </source>
</reference>
<dbReference type="Pfam" id="PF13517">
    <property type="entry name" value="FG-GAP_3"/>
    <property type="match status" value="2"/>
</dbReference>
<dbReference type="InterPro" id="IPR028994">
    <property type="entry name" value="Integrin_alpha_N"/>
</dbReference>
<accession>A0ABU3DFM8</accession>
<dbReference type="EMBL" id="JAVRHL010000002">
    <property type="protein sequence ID" value="MDT0682487.1"/>
    <property type="molecule type" value="Genomic_DNA"/>
</dbReference>
<dbReference type="InterPro" id="IPR011519">
    <property type="entry name" value="UnbV_ASPIC"/>
</dbReference>
<organism evidence="4 5">
    <name type="scientific">Tropicimonas omnivorans</name>
    <dbReference type="NCBI Taxonomy" id="3075590"/>
    <lineage>
        <taxon>Bacteria</taxon>
        <taxon>Pseudomonadati</taxon>
        <taxon>Pseudomonadota</taxon>
        <taxon>Alphaproteobacteria</taxon>
        <taxon>Rhodobacterales</taxon>
        <taxon>Roseobacteraceae</taxon>
        <taxon>Tropicimonas</taxon>
    </lineage>
</organism>
<dbReference type="SUPFAM" id="SSF69318">
    <property type="entry name" value="Integrin alpha N-terminal domain"/>
    <property type="match status" value="1"/>
</dbReference>
<dbReference type="InterPro" id="IPR013517">
    <property type="entry name" value="FG-GAP"/>
</dbReference>
<evidence type="ECO:0000259" key="3">
    <source>
        <dbReference type="Pfam" id="PF07593"/>
    </source>
</evidence>
<proteinExistence type="predicted"/>
<comment type="caution">
    <text evidence="4">The sequence shown here is derived from an EMBL/GenBank/DDBJ whole genome shotgun (WGS) entry which is preliminary data.</text>
</comment>
<evidence type="ECO:0000256" key="2">
    <source>
        <dbReference type="SAM" id="SignalP"/>
    </source>
</evidence>
<feature type="domain" description="ASPIC/UnbV" evidence="3">
    <location>
        <begin position="429"/>
        <end position="491"/>
    </location>
</feature>
<gene>
    <name evidence="4" type="ORF">RM543_07315</name>
</gene>
<dbReference type="PANTHER" id="PTHR16026">
    <property type="entry name" value="CARTILAGE ACIDIC PROTEIN 1"/>
    <property type="match status" value="1"/>
</dbReference>
<evidence type="ECO:0000313" key="5">
    <source>
        <dbReference type="Proteomes" id="UP001265259"/>
    </source>
</evidence>
<dbReference type="PANTHER" id="PTHR16026:SF0">
    <property type="entry name" value="CARTILAGE ACIDIC PROTEIN 1"/>
    <property type="match status" value="1"/>
</dbReference>
<dbReference type="Gene3D" id="2.130.10.130">
    <property type="entry name" value="Integrin alpha, N-terminal"/>
    <property type="match status" value="1"/>
</dbReference>
<dbReference type="RefSeq" id="WP_311690235.1">
    <property type="nucleotide sequence ID" value="NZ_JAVRHL010000002.1"/>
</dbReference>
<evidence type="ECO:0000256" key="1">
    <source>
        <dbReference type="ARBA" id="ARBA00022729"/>
    </source>
</evidence>
<feature type="chain" id="PRO_5045371608" evidence="2">
    <location>
        <begin position="20"/>
        <end position="512"/>
    </location>
</feature>
<keyword evidence="5" id="KW-1185">Reference proteome</keyword>
<feature type="signal peptide" evidence="2">
    <location>
        <begin position="1"/>
        <end position="19"/>
    </location>
</feature>